<dbReference type="AlphaFoldDB" id="L5LNY7"/>
<keyword evidence="4" id="KW-0325">Glycoprotein</keyword>
<dbReference type="InterPro" id="IPR032695">
    <property type="entry name" value="Integrin_dom_sf"/>
</dbReference>
<evidence type="ECO:0000256" key="2">
    <source>
        <dbReference type="ARBA" id="ARBA00023037"/>
    </source>
</evidence>
<dbReference type="SUPFAM" id="SSF69179">
    <property type="entry name" value="Integrin domains"/>
    <property type="match status" value="1"/>
</dbReference>
<dbReference type="Proteomes" id="UP000010556">
    <property type="component" value="Unassembled WGS sequence"/>
</dbReference>
<keyword evidence="3" id="KW-0472">Membrane</keyword>
<evidence type="ECO:0000313" key="6">
    <source>
        <dbReference type="EMBL" id="ELK27725.1"/>
    </source>
</evidence>
<evidence type="ECO:0000256" key="3">
    <source>
        <dbReference type="ARBA" id="ARBA00023136"/>
    </source>
</evidence>
<evidence type="ECO:0000256" key="1">
    <source>
        <dbReference type="ARBA" id="ARBA00004479"/>
    </source>
</evidence>
<evidence type="ECO:0000259" key="5">
    <source>
        <dbReference type="Pfam" id="PF20806"/>
    </source>
</evidence>
<evidence type="ECO:0000313" key="7">
    <source>
        <dbReference type="Proteomes" id="UP000010556"/>
    </source>
</evidence>
<dbReference type="Pfam" id="PF20806">
    <property type="entry name" value="Integrin_A_Ig_3"/>
    <property type="match status" value="1"/>
</dbReference>
<comment type="subcellular location">
    <subcellularLocation>
        <location evidence="1">Membrane</location>
        <topology evidence="1">Single-pass type I membrane protein</topology>
    </subcellularLocation>
</comment>
<gene>
    <name evidence="6" type="ORF">MDA_GLEAN10023664</name>
</gene>
<feature type="domain" description="Integrin alpha third immunoglobulin-like" evidence="5">
    <location>
        <begin position="25"/>
        <end position="62"/>
    </location>
</feature>
<dbReference type="GO" id="GO:0016020">
    <property type="term" value="C:membrane"/>
    <property type="evidence" value="ECO:0007669"/>
    <property type="project" value="UniProtKB-SubCell"/>
</dbReference>
<keyword evidence="2 6" id="KW-0401">Integrin</keyword>
<dbReference type="Gene3D" id="2.60.40.1530">
    <property type="entry name" value="ntegrin, alpha v. Chain A, domain 4"/>
    <property type="match status" value="1"/>
</dbReference>
<accession>L5LNY7</accession>
<dbReference type="GO" id="GO:0007229">
    <property type="term" value="P:integrin-mediated signaling pathway"/>
    <property type="evidence" value="ECO:0007669"/>
    <property type="project" value="UniProtKB-KW"/>
</dbReference>
<protein>
    <submittedName>
        <fullName evidence="6">Integrin alpha-7</fullName>
    </submittedName>
</protein>
<dbReference type="EMBL" id="KB109900">
    <property type="protein sequence ID" value="ELK27725.1"/>
    <property type="molecule type" value="Genomic_DNA"/>
</dbReference>
<proteinExistence type="predicted"/>
<sequence length="65" mass="7358">MCDQASLQAEQTALHHCRTVLWSDDCARGTANCVLFSCPLYSFDRAAVLHVWGRLWNSTFLEVRG</sequence>
<evidence type="ECO:0000256" key="4">
    <source>
        <dbReference type="ARBA" id="ARBA00023180"/>
    </source>
</evidence>
<organism evidence="6 7">
    <name type="scientific">Myotis davidii</name>
    <name type="common">David's myotis</name>
    <dbReference type="NCBI Taxonomy" id="225400"/>
    <lineage>
        <taxon>Eukaryota</taxon>
        <taxon>Metazoa</taxon>
        <taxon>Chordata</taxon>
        <taxon>Craniata</taxon>
        <taxon>Vertebrata</taxon>
        <taxon>Euteleostomi</taxon>
        <taxon>Mammalia</taxon>
        <taxon>Eutheria</taxon>
        <taxon>Laurasiatheria</taxon>
        <taxon>Chiroptera</taxon>
        <taxon>Yangochiroptera</taxon>
        <taxon>Vespertilionidae</taxon>
        <taxon>Myotis</taxon>
    </lineage>
</organism>
<name>L5LNY7_MYODS</name>
<dbReference type="eggNOG" id="KOG3637">
    <property type="taxonomic scope" value="Eukaryota"/>
</dbReference>
<dbReference type="InterPro" id="IPR048286">
    <property type="entry name" value="Integrin_alpha_Ig-like_3"/>
</dbReference>
<reference evidence="7" key="1">
    <citation type="journal article" date="2013" name="Science">
        <title>Comparative analysis of bat genomes provides insight into the evolution of flight and immunity.</title>
        <authorList>
            <person name="Zhang G."/>
            <person name="Cowled C."/>
            <person name="Shi Z."/>
            <person name="Huang Z."/>
            <person name="Bishop-Lilly K.A."/>
            <person name="Fang X."/>
            <person name="Wynne J.W."/>
            <person name="Xiong Z."/>
            <person name="Baker M.L."/>
            <person name="Zhao W."/>
            <person name="Tachedjian M."/>
            <person name="Zhu Y."/>
            <person name="Zhou P."/>
            <person name="Jiang X."/>
            <person name="Ng J."/>
            <person name="Yang L."/>
            <person name="Wu L."/>
            <person name="Xiao J."/>
            <person name="Feng Y."/>
            <person name="Chen Y."/>
            <person name="Sun X."/>
            <person name="Zhang Y."/>
            <person name="Marsh G.A."/>
            <person name="Crameri G."/>
            <person name="Broder C.C."/>
            <person name="Frey K.G."/>
            <person name="Wang L.F."/>
            <person name="Wang J."/>
        </authorList>
    </citation>
    <scope>NUCLEOTIDE SEQUENCE [LARGE SCALE GENOMIC DNA]</scope>
</reference>
<keyword evidence="7" id="KW-1185">Reference proteome</keyword>